<name>A0A7M5X6F2_9CNID</name>
<dbReference type="InterPro" id="IPR002557">
    <property type="entry name" value="Chitin-bd_dom"/>
</dbReference>
<proteinExistence type="predicted"/>
<keyword evidence="1" id="KW-0812">Transmembrane</keyword>
<dbReference type="AlphaFoldDB" id="A0A7M5X6F2"/>
<evidence type="ECO:0000259" key="2">
    <source>
        <dbReference type="PROSITE" id="PS50940"/>
    </source>
</evidence>
<dbReference type="InterPro" id="IPR036508">
    <property type="entry name" value="Chitin-bd_dom_sf"/>
</dbReference>
<organism evidence="3 4">
    <name type="scientific">Clytia hemisphaerica</name>
    <dbReference type="NCBI Taxonomy" id="252671"/>
    <lineage>
        <taxon>Eukaryota</taxon>
        <taxon>Metazoa</taxon>
        <taxon>Cnidaria</taxon>
        <taxon>Hydrozoa</taxon>
        <taxon>Hydroidolina</taxon>
        <taxon>Leptothecata</taxon>
        <taxon>Obeliida</taxon>
        <taxon>Clytiidae</taxon>
        <taxon>Clytia</taxon>
    </lineage>
</organism>
<evidence type="ECO:0000256" key="1">
    <source>
        <dbReference type="SAM" id="Phobius"/>
    </source>
</evidence>
<dbReference type="GO" id="GO:0005576">
    <property type="term" value="C:extracellular region"/>
    <property type="evidence" value="ECO:0007669"/>
    <property type="project" value="InterPro"/>
</dbReference>
<evidence type="ECO:0000313" key="3">
    <source>
        <dbReference type="EnsemblMetazoa" id="CLYHEMP018526.1"/>
    </source>
</evidence>
<keyword evidence="1" id="KW-1133">Transmembrane helix</keyword>
<protein>
    <recommendedName>
        <fullName evidence="2">Chitin-binding type-2 domain-containing protein</fullName>
    </recommendedName>
</protein>
<evidence type="ECO:0000313" key="4">
    <source>
        <dbReference type="Proteomes" id="UP000594262"/>
    </source>
</evidence>
<dbReference type="SMART" id="SM00494">
    <property type="entry name" value="ChtBD2"/>
    <property type="match status" value="2"/>
</dbReference>
<dbReference type="PROSITE" id="PS50940">
    <property type="entry name" value="CHIT_BIND_II"/>
    <property type="match status" value="1"/>
</dbReference>
<keyword evidence="1" id="KW-0472">Membrane</keyword>
<dbReference type="GO" id="GO:0008061">
    <property type="term" value="F:chitin binding"/>
    <property type="evidence" value="ECO:0007669"/>
    <property type="project" value="InterPro"/>
</dbReference>
<dbReference type="Pfam" id="PF01607">
    <property type="entry name" value="CBM_14"/>
    <property type="match status" value="2"/>
</dbReference>
<keyword evidence="4" id="KW-1185">Reference proteome</keyword>
<feature type="domain" description="Chitin-binding type-2" evidence="2">
    <location>
        <begin position="139"/>
        <end position="195"/>
    </location>
</feature>
<dbReference type="SUPFAM" id="SSF57625">
    <property type="entry name" value="Invertebrate chitin-binding proteins"/>
    <property type="match status" value="2"/>
</dbReference>
<reference evidence="3" key="1">
    <citation type="submission" date="2021-01" db="UniProtKB">
        <authorList>
            <consortium name="EnsemblMetazoa"/>
        </authorList>
    </citation>
    <scope>IDENTIFICATION</scope>
</reference>
<feature type="transmembrane region" description="Helical" evidence="1">
    <location>
        <begin position="41"/>
        <end position="58"/>
    </location>
</feature>
<accession>A0A7M5X6F2</accession>
<dbReference type="Gene3D" id="2.170.140.10">
    <property type="entry name" value="Chitin binding domain"/>
    <property type="match status" value="1"/>
</dbReference>
<sequence length="195" mass="22379">PNKFSTGNWFGINRGDFFISNHHFYFQSSLRRSQQKTKMKTIILIAIIAVASASHFYSPCAHSLCDHKENGAIFGLSKHQPDVFVQCSNGKPVCQRCPAHQEFNEKFNVCVRRTVKPVCKGHHCKPHPHKPHKKDDCPKSLCADYPHSDYVVFRYPHKPTYYVQCVAGKPFCRKCPHGLIFDNKVKVCVFPPKKH</sequence>
<dbReference type="EnsemblMetazoa" id="CLYHEMT018526.1">
    <property type="protein sequence ID" value="CLYHEMP018526.1"/>
    <property type="gene ID" value="CLYHEMG018526"/>
</dbReference>
<dbReference type="Proteomes" id="UP000594262">
    <property type="component" value="Unplaced"/>
</dbReference>